<dbReference type="PANTHER" id="PTHR10815">
    <property type="entry name" value="METHYLATED-DNA--PROTEIN-CYSTEINE METHYLTRANSFERASE"/>
    <property type="match status" value="1"/>
</dbReference>
<sequence length="84" mass="9253">MTKFQEKVYKAVSKIPKGETRSYVQIAKAIGHPKAYRAVGNALNKNLFLGVVPCHRVVRSNGQPGGYVLGTKKKIQLLQAEEAE</sequence>
<gene>
    <name evidence="10" type="ORF">A3C71_02575</name>
</gene>
<evidence type="ECO:0000313" key="10">
    <source>
        <dbReference type="EMBL" id="OGN13550.1"/>
    </source>
</evidence>
<organism evidence="10 11">
    <name type="scientific">Candidatus Yanofskybacteria bacterium RIFCSPHIGHO2_02_FULL_43_15c</name>
    <dbReference type="NCBI Taxonomy" id="1802679"/>
    <lineage>
        <taxon>Bacteria</taxon>
        <taxon>Candidatus Yanofskyibacteriota</taxon>
    </lineage>
</organism>
<comment type="catalytic activity">
    <reaction evidence="8">
        <text>a 6-O-methyl-2'-deoxyguanosine in DNA + L-cysteinyl-[protein] = S-methyl-L-cysteinyl-[protein] + a 2'-deoxyguanosine in DNA</text>
        <dbReference type="Rhea" id="RHEA:24000"/>
        <dbReference type="Rhea" id="RHEA-COMP:10131"/>
        <dbReference type="Rhea" id="RHEA-COMP:10132"/>
        <dbReference type="Rhea" id="RHEA-COMP:11367"/>
        <dbReference type="Rhea" id="RHEA-COMP:11368"/>
        <dbReference type="ChEBI" id="CHEBI:29950"/>
        <dbReference type="ChEBI" id="CHEBI:82612"/>
        <dbReference type="ChEBI" id="CHEBI:85445"/>
        <dbReference type="ChEBI" id="CHEBI:85448"/>
        <dbReference type="EC" id="2.1.1.63"/>
    </reaction>
</comment>
<dbReference type="InterPro" id="IPR001497">
    <property type="entry name" value="MethylDNA_cys_MeTrfase_AS"/>
</dbReference>
<evidence type="ECO:0000313" key="11">
    <source>
        <dbReference type="Proteomes" id="UP000178197"/>
    </source>
</evidence>
<reference evidence="10 11" key="1">
    <citation type="journal article" date="2016" name="Nat. Commun.">
        <title>Thousands of microbial genomes shed light on interconnected biogeochemical processes in an aquifer system.</title>
        <authorList>
            <person name="Anantharaman K."/>
            <person name="Brown C.T."/>
            <person name="Hug L.A."/>
            <person name="Sharon I."/>
            <person name="Castelle C.J."/>
            <person name="Probst A.J."/>
            <person name="Thomas B.C."/>
            <person name="Singh A."/>
            <person name="Wilkins M.J."/>
            <person name="Karaoz U."/>
            <person name="Brodie E.L."/>
            <person name="Williams K.H."/>
            <person name="Hubbard S.S."/>
            <person name="Banfield J.F."/>
        </authorList>
    </citation>
    <scope>NUCLEOTIDE SEQUENCE [LARGE SCALE GENOMIC DNA]</scope>
</reference>
<feature type="domain" description="Methylated-DNA-[protein]-cysteine S-methyltransferase DNA binding" evidence="9">
    <location>
        <begin position="3"/>
        <end position="82"/>
    </location>
</feature>
<dbReference type="CDD" id="cd06445">
    <property type="entry name" value="ATase"/>
    <property type="match status" value="1"/>
</dbReference>
<dbReference type="GO" id="GO:0003908">
    <property type="term" value="F:methylated-DNA-[protein]-cysteine S-methyltransferase activity"/>
    <property type="evidence" value="ECO:0007669"/>
    <property type="project" value="UniProtKB-EC"/>
</dbReference>
<comment type="caution">
    <text evidence="10">The sequence shown here is derived from an EMBL/GenBank/DDBJ whole genome shotgun (WGS) entry which is preliminary data.</text>
</comment>
<evidence type="ECO:0000256" key="2">
    <source>
        <dbReference type="ARBA" id="ARBA00008711"/>
    </source>
</evidence>
<dbReference type="FunFam" id="1.10.10.10:FF:000214">
    <property type="entry name" value="Methylated-DNA--protein-cysteine methyltransferase"/>
    <property type="match status" value="1"/>
</dbReference>
<comment type="similarity">
    <text evidence="2">Belongs to the MGMT family.</text>
</comment>
<dbReference type="PROSITE" id="PS00374">
    <property type="entry name" value="MGMT"/>
    <property type="match status" value="1"/>
</dbReference>
<proteinExistence type="inferred from homology"/>
<dbReference type="InterPro" id="IPR036388">
    <property type="entry name" value="WH-like_DNA-bd_sf"/>
</dbReference>
<accession>A0A1F8FLF0</accession>
<evidence type="ECO:0000256" key="6">
    <source>
        <dbReference type="ARBA" id="ARBA00022763"/>
    </source>
</evidence>
<dbReference type="EMBL" id="MGJT01000005">
    <property type="protein sequence ID" value="OGN13550.1"/>
    <property type="molecule type" value="Genomic_DNA"/>
</dbReference>
<dbReference type="InterPro" id="IPR036217">
    <property type="entry name" value="MethylDNA_cys_MeTrfase_DNAb"/>
</dbReference>
<dbReference type="GO" id="GO:0006281">
    <property type="term" value="P:DNA repair"/>
    <property type="evidence" value="ECO:0007669"/>
    <property type="project" value="UniProtKB-KW"/>
</dbReference>
<keyword evidence="5 10" id="KW-0808">Transferase</keyword>
<evidence type="ECO:0000256" key="8">
    <source>
        <dbReference type="ARBA" id="ARBA00049348"/>
    </source>
</evidence>
<protein>
    <recommendedName>
        <fullName evidence="3">methylated-DNA--[protein]-cysteine S-methyltransferase</fullName>
        <ecNumber evidence="3">2.1.1.63</ecNumber>
    </recommendedName>
</protein>
<dbReference type="GO" id="GO:0032259">
    <property type="term" value="P:methylation"/>
    <property type="evidence" value="ECO:0007669"/>
    <property type="project" value="UniProtKB-KW"/>
</dbReference>
<evidence type="ECO:0000256" key="7">
    <source>
        <dbReference type="ARBA" id="ARBA00023204"/>
    </source>
</evidence>
<comment type="catalytic activity">
    <reaction evidence="1">
        <text>a 4-O-methyl-thymidine in DNA + L-cysteinyl-[protein] = a thymidine in DNA + S-methyl-L-cysteinyl-[protein]</text>
        <dbReference type="Rhea" id="RHEA:53428"/>
        <dbReference type="Rhea" id="RHEA-COMP:10131"/>
        <dbReference type="Rhea" id="RHEA-COMP:10132"/>
        <dbReference type="Rhea" id="RHEA-COMP:13555"/>
        <dbReference type="Rhea" id="RHEA-COMP:13556"/>
        <dbReference type="ChEBI" id="CHEBI:29950"/>
        <dbReference type="ChEBI" id="CHEBI:82612"/>
        <dbReference type="ChEBI" id="CHEBI:137386"/>
        <dbReference type="ChEBI" id="CHEBI:137387"/>
        <dbReference type="EC" id="2.1.1.63"/>
    </reaction>
</comment>
<dbReference type="Pfam" id="PF01035">
    <property type="entry name" value="DNA_binding_1"/>
    <property type="match status" value="1"/>
</dbReference>
<dbReference type="PANTHER" id="PTHR10815:SF13">
    <property type="entry name" value="METHYLATED-DNA--PROTEIN-CYSTEINE METHYLTRANSFERASE"/>
    <property type="match status" value="1"/>
</dbReference>
<evidence type="ECO:0000256" key="4">
    <source>
        <dbReference type="ARBA" id="ARBA00022603"/>
    </source>
</evidence>
<dbReference type="EC" id="2.1.1.63" evidence="3"/>
<dbReference type="Proteomes" id="UP000178197">
    <property type="component" value="Unassembled WGS sequence"/>
</dbReference>
<evidence type="ECO:0000256" key="3">
    <source>
        <dbReference type="ARBA" id="ARBA00011918"/>
    </source>
</evidence>
<evidence type="ECO:0000256" key="1">
    <source>
        <dbReference type="ARBA" id="ARBA00001286"/>
    </source>
</evidence>
<dbReference type="AlphaFoldDB" id="A0A1F8FLF0"/>
<keyword evidence="7" id="KW-0234">DNA repair</keyword>
<dbReference type="NCBIfam" id="TIGR00589">
    <property type="entry name" value="ogt"/>
    <property type="match status" value="1"/>
</dbReference>
<evidence type="ECO:0000256" key="5">
    <source>
        <dbReference type="ARBA" id="ARBA00022679"/>
    </source>
</evidence>
<evidence type="ECO:0000259" key="9">
    <source>
        <dbReference type="Pfam" id="PF01035"/>
    </source>
</evidence>
<dbReference type="InterPro" id="IPR014048">
    <property type="entry name" value="MethylDNA_cys_MeTrfase_DNA-bd"/>
</dbReference>
<keyword evidence="6" id="KW-0227">DNA damage</keyword>
<name>A0A1F8FLF0_9BACT</name>
<dbReference type="Gene3D" id="1.10.10.10">
    <property type="entry name" value="Winged helix-like DNA-binding domain superfamily/Winged helix DNA-binding domain"/>
    <property type="match status" value="1"/>
</dbReference>
<keyword evidence="4 10" id="KW-0489">Methyltransferase</keyword>
<dbReference type="SUPFAM" id="SSF46767">
    <property type="entry name" value="Methylated DNA-protein cysteine methyltransferase, C-terminal domain"/>
    <property type="match status" value="1"/>
</dbReference>